<dbReference type="RefSeq" id="WP_194448168.1">
    <property type="nucleotide sequence ID" value="NZ_CP063849.1"/>
</dbReference>
<dbReference type="Gene3D" id="3.20.20.80">
    <property type="entry name" value="Glycosidases"/>
    <property type="match status" value="1"/>
</dbReference>
<evidence type="ECO:0000259" key="9">
    <source>
        <dbReference type="Pfam" id="PF01120"/>
    </source>
</evidence>
<dbReference type="PANTHER" id="PTHR10030">
    <property type="entry name" value="ALPHA-L-FUCOSIDASE"/>
    <property type="match status" value="1"/>
</dbReference>
<keyword evidence="11" id="KW-1185">Reference proteome</keyword>
<dbReference type="EC" id="3.2.1.51" evidence="3"/>
<dbReference type="InterPro" id="IPR016286">
    <property type="entry name" value="FUC_metazoa-typ"/>
</dbReference>
<comment type="similarity">
    <text evidence="2">Belongs to the glycosyl hydrolase 29 family.</text>
</comment>
<sequence length="433" mass="49003">MIHPGFSRRQYLKLVSAAPAASALAMQPTSEADRERRMKWWHEARFGMFIHWGLYSVLGRHEWAMEQEGIPVAEYEKLATQFKPKPTPAKEWAALAKKAGMKYMVMTTKHHEGFCHFNTSTTKYCAPKTAAGRDLVKEYVDAVRAEGLRVGFYFSLMDWHHPDGARCVKDEQARRRFVDYVHTQARELMTNYGKIDVLWYDVPWPLTAEGWESEKMNAMVRKLQPDIIMNNRSKVPEDFDTPEQRIEASKGRNWEACMTMNDSWGYHKADDNWKSPKACVRNLLTCARQGGNYLLNIGPTADGSIPPESVKILTAVGAWTAKNGAAVYGTDPCSVSRSNYMSFTRKGNTLFANVHFWPGSEVAIGGLRSKVLSAKLLATGAPVKFEQEEFRVKFTGLPVNAPDSPITTIAVECDGEPKQDMNRVREERPRLQA</sequence>
<feature type="region of interest" description="Disordered" evidence="8">
    <location>
        <begin position="414"/>
        <end position="433"/>
    </location>
</feature>
<protein>
    <recommendedName>
        <fullName evidence="3">alpha-L-fucosidase</fullName>
        <ecNumber evidence="3">3.2.1.51</ecNumber>
    </recommendedName>
</protein>
<dbReference type="PANTHER" id="PTHR10030:SF37">
    <property type="entry name" value="ALPHA-L-FUCOSIDASE-RELATED"/>
    <property type="match status" value="1"/>
</dbReference>
<dbReference type="PIRSF" id="PIRSF001092">
    <property type="entry name" value="Alpha-L-fucosidase"/>
    <property type="match status" value="1"/>
</dbReference>
<evidence type="ECO:0000256" key="3">
    <source>
        <dbReference type="ARBA" id="ARBA00012662"/>
    </source>
</evidence>
<feature type="domain" description="Glycoside hydrolase family 29 N-terminal" evidence="9">
    <location>
        <begin position="25"/>
        <end position="324"/>
    </location>
</feature>
<dbReference type="InterPro" id="IPR057739">
    <property type="entry name" value="Glyco_hydro_29_N"/>
</dbReference>
<feature type="site" description="May be important for catalysis" evidence="7">
    <location>
        <position position="257"/>
    </location>
</feature>
<proteinExistence type="inferred from homology"/>
<keyword evidence="5" id="KW-0378">Hydrolase</keyword>
<comment type="function">
    <text evidence="1">Alpha-L-fucosidase is responsible for hydrolyzing the alpha-1,6-linked fucose joined to the reducing-end N-acetylglucosamine of the carbohydrate moieties of glycoproteins.</text>
</comment>
<dbReference type="GO" id="GO:0006004">
    <property type="term" value="P:fucose metabolic process"/>
    <property type="evidence" value="ECO:0007669"/>
    <property type="project" value="InterPro"/>
</dbReference>
<evidence type="ECO:0000256" key="5">
    <source>
        <dbReference type="ARBA" id="ARBA00022801"/>
    </source>
</evidence>
<evidence type="ECO:0000256" key="6">
    <source>
        <dbReference type="ARBA" id="ARBA00023295"/>
    </source>
</evidence>
<evidence type="ECO:0000256" key="4">
    <source>
        <dbReference type="ARBA" id="ARBA00022729"/>
    </source>
</evidence>
<organism evidence="10 11">
    <name type="scientific">Paludibaculum fermentans</name>
    <dbReference type="NCBI Taxonomy" id="1473598"/>
    <lineage>
        <taxon>Bacteria</taxon>
        <taxon>Pseudomonadati</taxon>
        <taxon>Acidobacteriota</taxon>
        <taxon>Terriglobia</taxon>
        <taxon>Bryobacterales</taxon>
        <taxon>Bryobacteraceae</taxon>
        <taxon>Paludibaculum</taxon>
    </lineage>
</organism>
<dbReference type="AlphaFoldDB" id="A0A7S7SIV1"/>
<evidence type="ECO:0000256" key="7">
    <source>
        <dbReference type="PIRSR" id="PIRSR001092-1"/>
    </source>
</evidence>
<keyword evidence="6" id="KW-0326">Glycosidase</keyword>
<name>A0A7S7SIV1_PALFE</name>
<dbReference type="EMBL" id="CP063849">
    <property type="protein sequence ID" value="QOY86499.1"/>
    <property type="molecule type" value="Genomic_DNA"/>
</dbReference>
<reference evidence="10 11" key="1">
    <citation type="submission" date="2020-10" db="EMBL/GenBank/DDBJ databases">
        <title>Complete genome sequence of Paludibaculum fermentans P105T, a facultatively anaerobic acidobacterium capable of dissimilatory Fe(III) reduction.</title>
        <authorList>
            <person name="Dedysh S.N."/>
            <person name="Beletsky A.V."/>
            <person name="Kulichevskaya I.S."/>
            <person name="Mardanov A.V."/>
            <person name="Ravin N.V."/>
        </authorList>
    </citation>
    <scope>NUCLEOTIDE SEQUENCE [LARGE SCALE GENOMIC DNA]</scope>
    <source>
        <strain evidence="10 11">P105</strain>
    </source>
</reference>
<dbReference type="GO" id="GO:0005764">
    <property type="term" value="C:lysosome"/>
    <property type="evidence" value="ECO:0007669"/>
    <property type="project" value="TreeGrafter"/>
</dbReference>
<accession>A0A7S7SIV1</accession>
<evidence type="ECO:0000313" key="10">
    <source>
        <dbReference type="EMBL" id="QOY86499.1"/>
    </source>
</evidence>
<dbReference type="Pfam" id="PF01120">
    <property type="entry name" value="Alpha_L_fucos"/>
    <property type="match status" value="1"/>
</dbReference>
<dbReference type="PRINTS" id="PR00741">
    <property type="entry name" value="GLHYDRLASE29"/>
</dbReference>
<dbReference type="GO" id="GO:0016139">
    <property type="term" value="P:glycoside catabolic process"/>
    <property type="evidence" value="ECO:0007669"/>
    <property type="project" value="TreeGrafter"/>
</dbReference>
<feature type="compositionally biased region" description="Basic and acidic residues" evidence="8">
    <location>
        <begin position="415"/>
        <end position="433"/>
    </location>
</feature>
<keyword evidence="4" id="KW-0732">Signal</keyword>
<evidence type="ECO:0000256" key="8">
    <source>
        <dbReference type="SAM" id="MobiDB-lite"/>
    </source>
</evidence>
<evidence type="ECO:0000256" key="2">
    <source>
        <dbReference type="ARBA" id="ARBA00007951"/>
    </source>
</evidence>
<dbReference type="InterPro" id="IPR000933">
    <property type="entry name" value="Glyco_hydro_29"/>
</dbReference>
<dbReference type="InterPro" id="IPR017853">
    <property type="entry name" value="GH"/>
</dbReference>
<evidence type="ECO:0000313" key="11">
    <source>
        <dbReference type="Proteomes" id="UP000593892"/>
    </source>
</evidence>
<dbReference type="SUPFAM" id="SSF51445">
    <property type="entry name" value="(Trans)glycosidases"/>
    <property type="match status" value="1"/>
</dbReference>
<dbReference type="SMART" id="SM00812">
    <property type="entry name" value="Alpha_L_fucos"/>
    <property type="match status" value="1"/>
</dbReference>
<dbReference type="GO" id="GO:0004560">
    <property type="term" value="F:alpha-L-fucosidase activity"/>
    <property type="evidence" value="ECO:0007669"/>
    <property type="project" value="InterPro"/>
</dbReference>
<dbReference type="PROSITE" id="PS51318">
    <property type="entry name" value="TAT"/>
    <property type="match status" value="1"/>
</dbReference>
<gene>
    <name evidence="10" type="ORF">IRI77_27400</name>
</gene>
<dbReference type="Proteomes" id="UP000593892">
    <property type="component" value="Chromosome"/>
</dbReference>
<evidence type="ECO:0000256" key="1">
    <source>
        <dbReference type="ARBA" id="ARBA00004071"/>
    </source>
</evidence>
<dbReference type="InterPro" id="IPR006311">
    <property type="entry name" value="TAT_signal"/>
</dbReference>
<dbReference type="KEGG" id="pfer:IRI77_27400"/>